<evidence type="ECO:0008006" key="4">
    <source>
        <dbReference type="Google" id="ProtNLM"/>
    </source>
</evidence>
<keyword evidence="3" id="KW-1185">Reference proteome</keyword>
<dbReference type="EMBL" id="JAULSV010000003">
    <property type="protein sequence ID" value="KAK0648151.1"/>
    <property type="molecule type" value="Genomic_DNA"/>
</dbReference>
<dbReference type="Proteomes" id="UP001174936">
    <property type="component" value="Unassembled WGS sequence"/>
</dbReference>
<comment type="caution">
    <text evidence="2">The sequence shown here is derived from an EMBL/GenBank/DDBJ whole genome shotgun (WGS) entry which is preliminary data.</text>
</comment>
<sequence>MHRFLKRPPPFLLAPFLLFLSTIAPLATASQDFYSLNGTSYPANHPFLLARGIRARNALEKRQTCTNPQGLYCPIAGRSCCTPKYSCCGADFCCPPGYACYSYTSCVLADVVTVSFFSTQWITSQLVSTVYAGTSTSWSTLGITNYETVTSHSRGGISTSTIWVTVTTTQVLKRAAAATETAPLPTNPPLPPPTPFPMQGQTPLSDIIHHALEDVGLFQKRAITLYETWFYTSTTISYSYYTVQRVVTSVTTAAVKSTLTSVIVDDATSTSTVTSTTTAAVVMKDGQLQQQGGGGEFVLPCVHRADSLTVMRHRFRVKRALRC</sequence>
<protein>
    <recommendedName>
        <fullName evidence="4">Granulins domain-containing protein</fullName>
    </recommendedName>
</protein>
<name>A0AA39Y8S5_9PEZI</name>
<feature type="signal peptide" evidence="1">
    <location>
        <begin position="1"/>
        <end position="29"/>
    </location>
</feature>
<keyword evidence="1" id="KW-0732">Signal</keyword>
<evidence type="ECO:0000256" key="1">
    <source>
        <dbReference type="SAM" id="SignalP"/>
    </source>
</evidence>
<evidence type="ECO:0000313" key="2">
    <source>
        <dbReference type="EMBL" id="KAK0648151.1"/>
    </source>
</evidence>
<reference evidence="2" key="1">
    <citation type="submission" date="2023-06" db="EMBL/GenBank/DDBJ databases">
        <title>Genome-scale phylogeny and comparative genomics of the fungal order Sordariales.</title>
        <authorList>
            <consortium name="Lawrence Berkeley National Laboratory"/>
            <person name="Hensen N."/>
            <person name="Bonometti L."/>
            <person name="Westerberg I."/>
            <person name="Brannstrom I.O."/>
            <person name="Guillou S."/>
            <person name="Cros-Aarteil S."/>
            <person name="Calhoun S."/>
            <person name="Haridas S."/>
            <person name="Kuo A."/>
            <person name="Mondo S."/>
            <person name="Pangilinan J."/>
            <person name="Riley R."/>
            <person name="Labutti K."/>
            <person name="Andreopoulos B."/>
            <person name="Lipzen A."/>
            <person name="Chen C."/>
            <person name="Yanf M."/>
            <person name="Daum C."/>
            <person name="Ng V."/>
            <person name="Clum A."/>
            <person name="Steindorff A."/>
            <person name="Ohm R."/>
            <person name="Martin F."/>
            <person name="Silar P."/>
            <person name="Natvig D."/>
            <person name="Lalanne C."/>
            <person name="Gautier V."/>
            <person name="Ament-Velasquez S.L."/>
            <person name="Kruys A."/>
            <person name="Hutchinson M.I."/>
            <person name="Powell A.J."/>
            <person name="Barry K."/>
            <person name="Miller A.N."/>
            <person name="Grigoriev I.V."/>
            <person name="Debuchy R."/>
            <person name="Gladieux P."/>
            <person name="Thoren M.H."/>
            <person name="Johannesson H."/>
        </authorList>
    </citation>
    <scope>NUCLEOTIDE SEQUENCE</scope>
    <source>
        <strain evidence="2">SMH2532-1</strain>
    </source>
</reference>
<dbReference type="AlphaFoldDB" id="A0AA39Y8S5"/>
<proteinExistence type="predicted"/>
<feature type="chain" id="PRO_5041461034" description="Granulins domain-containing protein" evidence="1">
    <location>
        <begin position="30"/>
        <end position="323"/>
    </location>
</feature>
<gene>
    <name evidence="2" type="ORF">B0T16DRAFT_506317</name>
</gene>
<accession>A0AA39Y8S5</accession>
<evidence type="ECO:0000313" key="3">
    <source>
        <dbReference type="Proteomes" id="UP001174936"/>
    </source>
</evidence>
<organism evidence="2 3">
    <name type="scientific">Cercophora newfieldiana</name>
    <dbReference type="NCBI Taxonomy" id="92897"/>
    <lineage>
        <taxon>Eukaryota</taxon>
        <taxon>Fungi</taxon>
        <taxon>Dikarya</taxon>
        <taxon>Ascomycota</taxon>
        <taxon>Pezizomycotina</taxon>
        <taxon>Sordariomycetes</taxon>
        <taxon>Sordariomycetidae</taxon>
        <taxon>Sordariales</taxon>
        <taxon>Lasiosphaeriaceae</taxon>
        <taxon>Cercophora</taxon>
    </lineage>
</organism>